<dbReference type="InterPro" id="IPR002791">
    <property type="entry name" value="ARMT1-like_metal-bd"/>
</dbReference>
<dbReference type="EC" id="3.1.3.-" evidence="7"/>
<dbReference type="GO" id="GO:0046872">
    <property type="term" value="F:metal ion binding"/>
    <property type="evidence" value="ECO:0007669"/>
    <property type="project" value="UniProtKB-UniRule"/>
</dbReference>
<feature type="domain" description="Damage-control phosphatase ARMT1-like metal-binding" evidence="8">
    <location>
        <begin position="23"/>
        <end position="429"/>
    </location>
</feature>
<dbReference type="GO" id="GO:0016791">
    <property type="term" value="F:phosphatase activity"/>
    <property type="evidence" value="ECO:0007669"/>
    <property type="project" value="TreeGrafter"/>
</dbReference>
<dbReference type="AlphaFoldDB" id="A0AAD5FZP6"/>
<dbReference type="SUPFAM" id="SSF111321">
    <property type="entry name" value="AF1104-like"/>
    <property type="match status" value="1"/>
</dbReference>
<keyword evidence="4 7" id="KW-0378">Hydrolase</keyword>
<comment type="domain">
    <text evidence="7">Subfamily III proteins have a conserved RTxK motif about 40-50 residues from the C-terminus; the threonine may be replaced by serine or cysteine.</text>
</comment>
<dbReference type="Gene3D" id="1.20.930.60">
    <property type="match status" value="1"/>
</dbReference>
<dbReference type="Proteomes" id="UP001204833">
    <property type="component" value="Unassembled WGS sequence"/>
</dbReference>
<keyword evidence="5 7" id="KW-0464">Manganese</keyword>
<accession>A0AAD5FZP6</accession>
<evidence type="ECO:0000256" key="5">
    <source>
        <dbReference type="ARBA" id="ARBA00023211"/>
    </source>
</evidence>
<comment type="cofactor">
    <cofactor evidence="7">
        <name>Mn(2+)</name>
        <dbReference type="ChEBI" id="CHEBI:29035"/>
    </cofactor>
    <cofactor evidence="7">
        <name>Ni(2+)</name>
        <dbReference type="ChEBI" id="CHEBI:49786"/>
    </cofactor>
</comment>
<protein>
    <recommendedName>
        <fullName evidence="7">Sugar phosphate phosphatase</fullName>
        <ecNumber evidence="7">3.1.3.-</ecNumber>
    </recommendedName>
</protein>
<dbReference type="GO" id="GO:0005634">
    <property type="term" value="C:nucleus"/>
    <property type="evidence" value="ECO:0007669"/>
    <property type="project" value="TreeGrafter"/>
</dbReference>
<evidence type="ECO:0000256" key="2">
    <source>
        <dbReference type="ARBA" id="ARBA00009519"/>
    </source>
</evidence>
<keyword evidence="10" id="KW-1185">Reference proteome</keyword>
<dbReference type="PANTHER" id="PTHR12260:SF6">
    <property type="entry name" value="DAMAGE-CONTROL PHOSPHATASE ARMT1"/>
    <property type="match status" value="1"/>
</dbReference>
<evidence type="ECO:0000256" key="6">
    <source>
        <dbReference type="ARBA" id="ARBA00048809"/>
    </source>
</evidence>
<sequence length="457" mass="52416">MSTSSSLPPPYYNDDRKSFAFPTVHKRWPTIIQQGIDDVQQTINENKAKVSESGTVIVNQLKQLLDDFKSDATVRQFTDKEIQQNKWLQHYNSTLDSLNKVRKVTWQTGPWLYLECYLYQFIHNFFILSNDSFWHSYDIFAKLKTKTFNQSEVGVLELCKRYQLLSQELEKGKADKEALKLLFTEFIDISLWGNATDLSLLAGNVTLEDIKSVQGAEVRKKNEEKILVNDLSTAWDESGLNQGNVSRIDIVLDNSGFETFADLMLSLFLLDSGLTQSVHLHCKEIPWFVSDTMPKDFDDLIAQLKDSSFFPQIHNQDPQAIELVSSKIESYYKSNKLVVQHHPFWTLDYNYWSIPEFKDLYSDLCQSQLIIFKGDLNYRKLTGDLQWPKTTSFATAIQQLATSGLPILSLRTCKADVVVGLPEGVNEKLIKEYKDAGNEVGEFWSSSGKWAVISFNK</sequence>
<evidence type="ECO:0000256" key="3">
    <source>
        <dbReference type="ARBA" id="ARBA00022723"/>
    </source>
</evidence>
<reference evidence="9 10" key="1">
    <citation type="journal article" date="2022" name="DNA Res.">
        <title>Genome analysis of five recently described species of the CUG-Ser clade uncovers Candida theae as a new hybrid lineage with pathogenic potential in the Candida parapsilosis species complex.</title>
        <authorList>
            <person name="Mixao V."/>
            <person name="Del Olmo V."/>
            <person name="Hegedusova E."/>
            <person name="Saus E."/>
            <person name="Pryszcz L."/>
            <person name="Cillingova A."/>
            <person name="Nosek J."/>
            <person name="Gabaldon T."/>
        </authorList>
    </citation>
    <scope>NUCLEOTIDE SEQUENCE [LARGE SCALE GENOMIC DNA]</scope>
    <source>
        <strain evidence="9 10">CBS 12239</strain>
    </source>
</reference>
<evidence type="ECO:0000313" key="9">
    <source>
        <dbReference type="EMBL" id="KAI5962738.1"/>
    </source>
</evidence>
<dbReference type="PANTHER" id="PTHR12260">
    <property type="entry name" value="DAMAGE-CONTROL PHOSPHATASE ARMT1"/>
    <property type="match status" value="1"/>
</dbReference>
<dbReference type="Pfam" id="PF01937">
    <property type="entry name" value="ARMT1-like_dom"/>
    <property type="match status" value="1"/>
</dbReference>
<gene>
    <name evidence="9" type="ORF">KGF57_001472</name>
</gene>
<dbReference type="InterPro" id="IPR036075">
    <property type="entry name" value="ARMT-1-like_metal-bd_sf"/>
</dbReference>
<comment type="similarity">
    <text evidence="2 7">Belongs to the damage-control phosphatase family. Sugar phosphate phosphatase III subfamily.</text>
</comment>
<evidence type="ECO:0000313" key="10">
    <source>
        <dbReference type="Proteomes" id="UP001204833"/>
    </source>
</evidence>
<organism evidence="9 10">
    <name type="scientific">Candida theae</name>
    <dbReference type="NCBI Taxonomy" id="1198502"/>
    <lineage>
        <taxon>Eukaryota</taxon>
        <taxon>Fungi</taxon>
        <taxon>Dikarya</taxon>
        <taxon>Ascomycota</taxon>
        <taxon>Saccharomycotina</taxon>
        <taxon>Pichiomycetes</taxon>
        <taxon>Debaryomycetaceae</taxon>
        <taxon>Candida/Lodderomyces clade</taxon>
        <taxon>Candida</taxon>
    </lineage>
</organism>
<evidence type="ECO:0000256" key="7">
    <source>
        <dbReference type="RuleBase" id="RU367030"/>
    </source>
</evidence>
<comment type="caution">
    <text evidence="9">The sequence shown here is derived from an EMBL/GenBank/DDBJ whole genome shotgun (WGS) entry which is preliminary data.</text>
</comment>
<proteinExistence type="inferred from homology"/>
<dbReference type="InterPro" id="IPR039763">
    <property type="entry name" value="ARMT1"/>
</dbReference>
<dbReference type="GeneID" id="76149531"/>
<comment type="catalytic activity">
    <reaction evidence="1 7">
        <text>beta-D-fructose 1-phosphate + H2O = D-fructose + phosphate</text>
        <dbReference type="Rhea" id="RHEA:35603"/>
        <dbReference type="ChEBI" id="CHEBI:15377"/>
        <dbReference type="ChEBI" id="CHEBI:37721"/>
        <dbReference type="ChEBI" id="CHEBI:43474"/>
        <dbReference type="ChEBI" id="CHEBI:138881"/>
    </reaction>
</comment>
<dbReference type="EMBL" id="JAIHNG010000067">
    <property type="protein sequence ID" value="KAI5962738.1"/>
    <property type="molecule type" value="Genomic_DNA"/>
</dbReference>
<name>A0AAD5FZP6_9ASCO</name>
<dbReference type="RefSeq" id="XP_051610049.1">
    <property type="nucleotide sequence ID" value="XM_051750681.1"/>
</dbReference>
<comment type="catalytic activity">
    <reaction evidence="6 7">
        <text>beta-D-fructose 6-phosphate = dihydroxyacetone + D-glyceraldehyde 3-phosphate</text>
        <dbReference type="Rhea" id="RHEA:28002"/>
        <dbReference type="ChEBI" id="CHEBI:16016"/>
        <dbReference type="ChEBI" id="CHEBI:57634"/>
        <dbReference type="ChEBI" id="CHEBI:59776"/>
    </reaction>
</comment>
<dbReference type="Gene3D" id="3.40.50.10880">
    <property type="entry name" value="Uncharacterised protein PF01937, DUF89, domain 3"/>
    <property type="match status" value="1"/>
</dbReference>
<dbReference type="GO" id="GO:0006974">
    <property type="term" value="P:DNA damage response"/>
    <property type="evidence" value="ECO:0007669"/>
    <property type="project" value="TreeGrafter"/>
</dbReference>
<comment type="function">
    <text evidence="7">Metal-dependent phosphatase that shows phosphatase activity against several substrates, including fructose-1-phosphate and fructose-6-phosphate. Its preference for fructose-1-phosphate, a strong glycating agent that causes DNA damage rather than a canonical yeast metabolite, suggests a damage-control function in hexose phosphate metabolism.</text>
</comment>
<evidence type="ECO:0000256" key="4">
    <source>
        <dbReference type="ARBA" id="ARBA00022801"/>
    </source>
</evidence>
<evidence type="ECO:0000256" key="1">
    <source>
        <dbReference type="ARBA" id="ARBA00001326"/>
    </source>
</evidence>
<evidence type="ECO:0000259" key="8">
    <source>
        <dbReference type="Pfam" id="PF01937"/>
    </source>
</evidence>
<keyword evidence="3 7" id="KW-0479">Metal-binding</keyword>